<evidence type="ECO:0000256" key="5">
    <source>
        <dbReference type="RuleBase" id="RU361235"/>
    </source>
</evidence>
<sequence>MEALKVVVLLVSYFYVLIVAETESSNEVIVQLSNGAVRGEKLTGEAGHEFYSFKGIPFAEPPLGKLRFKPPVPKKPWHDVLDATKDGPPCSQMNFFTLLYEGDEDCLYLNVYTPKLPGKDGSKMDVVYHIHGGGFLAMAGNSVFYGPKRFPLDDIVLVSVTYRVAVLGFLSNNDSVLSGNFGLLDQLEGLRWVRNNIHQFGGDPNRVTILGESAGGASVIYQMLSPLSEGLFHQAVSMSGSALCNWALQKDPVHWSHQLAKDVNCPSDSTEELVKCLRQKSAQELTEKGTKSIRGLPYLSVGPTVDNYFLDDLPLNVITERKHHKNVPLVIGTTKDEGNCWYLGRKNSPNDFTDEEIDDILKECIDALPTVDKQLKLVKDKYFSNLTSFKESEIQKRLGLAITEGMFHKCIYRTAKKMAESGTKTYLYRYDYEAPFSAAQLINVSGTYGVCHGDDLFIFFDGLFHVDSFDEPTERLKQKFQRLITNFVKHGNPVPKVEQNDECEWPPTEADKLTVYHINQNCSLEVYDNSKDPLYNFWVKEINEA</sequence>
<dbReference type="SUPFAM" id="SSF53474">
    <property type="entry name" value="alpha/beta-Hydrolases"/>
    <property type="match status" value="1"/>
</dbReference>
<dbReference type="Gene3D" id="3.40.50.1820">
    <property type="entry name" value="alpha/beta hydrolase"/>
    <property type="match status" value="1"/>
</dbReference>
<dbReference type="EC" id="3.1.1.-" evidence="5"/>
<dbReference type="InterPro" id="IPR019826">
    <property type="entry name" value="Carboxylesterase_B_AS"/>
</dbReference>
<dbReference type="InterPro" id="IPR019819">
    <property type="entry name" value="Carboxylesterase_B_CS"/>
</dbReference>
<keyword evidence="5" id="KW-0732">Signal</keyword>
<protein>
    <recommendedName>
        <fullName evidence="5">Carboxylic ester hydrolase</fullName>
        <ecNumber evidence="5">3.1.1.-</ecNumber>
    </recommendedName>
</protein>
<dbReference type="PANTHER" id="PTHR11559">
    <property type="entry name" value="CARBOXYLESTERASE"/>
    <property type="match status" value="1"/>
</dbReference>
<evidence type="ECO:0000313" key="7">
    <source>
        <dbReference type="EMBL" id="MUP40180.1"/>
    </source>
</evidence>
<keyword evidence="2" id="KW-0719">Serine esterase</keyword>
<dbReference type="EMBL" id="GHBY01000003">
    <property type="protein sequence ID" value="MUP40180.1"/>
    <property type="molecule type" value="Transcribed_RNA"/>
</dbReference>
<evidence type="ECO:0000256" key="4">
    <source>
        <dbReference type="ARBA" id="ARBA00023180"/>
    </source>
</evidence>
<keyword evidence="4" id="KW-0325">Glycoprotein</keyword>
<keyword evidence="3 5" id="KW-0378">Hydrolase</keyword>
<evidence type="ECO:0000256" key="2">
    <source>
        <dbReference type="ARBA" id="ARBA00022487"/>
    </source>
</evidence>
<dbReference type="PROSITE" id="PS00122">
    <property type="entry name" value="CARBOXYLESTERASE_B_1"/>
    <property type="match status" value="1"/>
</dbReference>
<feature type="signal peptide" evidence="5">
    <location>
        <begin position="1"/>
        <end position="20"/>
    </location>
</feature>
<evidence type="ECO:0000259" key="6">
    <source>
        <dbReference type="Pfam" id="PF00135"/>
    </source>
</evidence>
<comment type="similarity">
    <text evidence="1 5">Belongs to the type-B carboxylesterase/lipase family.</text>
</comment>
<dbReference type="GO" id="GO:0052689">
    <property type="term" value="F:carboxylic ester hydrolase activity"/>
    <property type="evidence" value="ECO:0007669"/>
    <property type="project" value="UniProtKB-KW"/>
</dbReference>
<feature type="domain" description="Carboxylesterase type B" evidence="6">
    <location>
        <begin position="28"/>
        <end position="538"/>
    </location>
</feature>
<dbReference type="Pfam" id="PF00135">
    <property type="entry name" value="COesterase"/>
    <property type="match status" value="1"/>
</dbReference>
<dbReference type="InterPro" id="IPR002018">
    <property type="entry name" value="CarbesteraseB"/>
</dbReference>
<accession>A0A646QIA4</accession>
<dbReference type="AlphaFoldDB" id="A0A646QIA4"/>
<name>A0A646QIA4_9MYRI</name>
<dbReference type="InterPro" id="IPR029058">
    <property type="entry name" value="AB_hydrolase_fold"/>
</dbReference>
<feature type="chain" id="PRO_5031602222" description="Carboxylic ester hydrolase" evidence="5">
    <location>
        <begin position="21"/>
        <end position="545"/>
    </location>
</feature>
<proteinExistence type="inferred from homology"/>
<evidence type="ECO:0000256" key="1">
    <source>
        <dbReference type="ARBA" id="ARBA00005964"/>
    </source>
</evidence>
<dbReference type="InterPro" id="IPR050309">
    <property type="entry name" value="Type-B_Carboxylest/Lipase"/>
</dbReference>
<reference evidence="7" key="1">
    <citation type="submission" date="2018-11" db="EMBL/GenBank/DDBJ databases">
        <title>Venom-gland transcriptomics and venom proteomics of the Florida green centipede (Hemiscolopendra marginata) reveal sex-based variation in a centipede venom.</title>
        <authorList>
            <person name="Nystrom G.S."/>
            <person name="Ward M.J."/>
            <person name="Ellsworth S.A."/>
            <person name="Rokyta D.R."/>
        </authorList>
    </citation>
    <scope>NUCLEOTIDE SEQUENCE</scope>
    <source>
        <tissue evidence="7">Venom gland</tissue>
    </source>
</reference>
<evidence type="ECO:0000256" key="3">
    <source>
        <dbReference type="ARBA" id="ARBA00022801"/>
    </source>
</evidence>
<dbReference type="PROSITE" id="PS00941">
    <property type="entry name" value="CARBOXYLESTERASE_B_2"/>
    <property type="match status" value="1"/>
</dbReference>
<organism evidence="7">
    <name type="scientific">Hemiscolopendra marginata</name>
    <dbReference type="NCBI Taxonomy" id="943146"/>
    <lineage>
        <taxon>Eukaryota</taxon>
        <taxon>Metazoa</taxon>
        <taxon>Ecdysozoa</taxon>
        <taxon>Arthropoda</taxon>
        <taxon>Myriapoda</taxon>
        <taxon>Chilopoda</taxon>
        <taxon>Pleurostigmophora</taxon>
        <taxon>Scolopendromorpha</taxon>
        <taxon>Scolopendridae</taxon>
        <taxon>Hemiscolopendra</taxon>
    </lineage>
</organism>